<sequence length="349" mass="39315">MAQEADHSHPMTESLPDAVPAAPPTKQSYRSFKKKYAKLKVKFALRMKESETLIREDLHIEDLSKRIREQNDQLLEVLMEFNDSIHVPSNLRYDLSDPSDSFLPYFEKDVLPPAYNNAASAKFALENAKADMIHNRITPEAYRNLENAVKRGRYFAPGMRYTSLSNVPHTRPRSGEDGRSGNSELEQQSKLGFLTPESETEYYLAMDARLGDETAALQLSRAPEKPSFADRERDASLRSSVSVYNWLRKNQPHIFLQDNENASEKSASRPSNVRSSKRVSTQNRKDDDTYDEDGSIKDAGASSGGSKGKRKRDEDTSYRPKGGSSRSSRKKKDDGTKRSTPKRPLGSGS</sequence>
<organism evidence="4 5">
    <name type="scientific">Aspergillus sclerotialis</name>
    <dbReference type="NCBI Taxonomy" id="2070753"/>
    <lineage>
        <taxon>Eukaryota</taxon>
        <taxon>Fungi</taxon>
        <taxon>Dikarya</taxon>
        <taxon>Ascomycota</taxon>
        <taxon>Pezizomycotina</taxon>
        <taxon>Eurotiomycetes</taxon>
        <taxon>Eurotiomycetidae</taxon>
        <taxon>Eurotiales</taxon>
        <taxon>Aspergillaceae</taxon>
        <taxon>Aspergillus</taxon>
        <taxon>Aspergillus subgen. Polypaecilum</taxon>
    </lineage>
</organism>
<dbReference type="Proteomes" id="UP000266188">
    <property type="component" value="Unassembled WGS sequence"/>
</dbReference>
<dbReference type="Pfam" id="PF24244">
    <property type="entry name" value="Iec3-like_M"/>
    <property type="match status" value="1"/>
</dbReference>
<gene>
    <name evidence="4" type="ORF">PHISCL_01008</name>
</gene>
<comment type="caution">
    <text evidence="4">The sequence shown here is derived from an EMBL/GenBank/DDBJ whole genome shotgun (WGS) entry which is preliminary data.</text>
</comment>
<reference evidence="5" key="1">
    <citation type="submission" date="2017-02" db="EMBL/GenBank/DDBJ databases">
        <authorList>
            <person name="Tafer H."/>
            <person name="Lopandic K."/>
        </authorList>
    </citation>
    <scope>NUCLEOTIDE SEQUENCE [LARGE SCALE GENOMIC DNA]</scope>
    <source>
        <strain evidence="5">CBS 366.77</strain>
    </source>
</reference>
<evidence type="ECO:0000259" key="2">
    <source>
        <dbReference type="Pfam" id="PF14612"/>
    </source>
</evidence>
<dbReference type="Pfam" id="PF14612">
    <property type="entry name" value="Ino80_Iec3"/>
    <property type="match status" value="1"/>
</dbReference>
<evidence type="ECO:0000259" key="3">
    <source>
        <dbReference type="Pfam" id="PF24244"/>
    </source>
</evidence>
<dbReference type="GO" id="GO:0031011">
    <property type="term" value="C:Ino80 complex"/>
    <property type="evidence" value="ECO:0007669"/>
    <property type="project" value="InterPro"/>
</dbReference>
<feature type="compositionally biased region" description="Polar residues" evidence="1">
    <location>
        <begin position="180"/>
        <end position="190"/>
    </location>
</feature>
<name>A0A3A3A4N8_9EURO</name>
<dbReference type="OrthoDB" id="1650at2759"/>
<feature type="region of interest" description="Disordered" evidence="1">
    <location>
        <begin position="257"/>
        <end position="349"/>
    </location>
</feature>
<evidence type="ECO:0000256" key="1">
    <source>
        <dbReference type="SAM" id="MobiDB-lite"/>
    </source>
</evidence>
<dbReference type="AlphaFoldDB" id="A0A3A3A4N8"/>
<dbReference type="InterPro" id="IPR055449">
    <property type="entry name" value="Iec3-like_M"/>
</dbReference>
<evidence type="ECO:0000313" key="4">
    <source>
        <dbReference type="EMBL" id="RJE26684.1"/>
    </source>
</evidence>
<accession>A0A3A3A4N8</accession>
<feature type="domain" description="INO80 complex subunit 3 N-terminal" evidence="2">
    <location>
        <begin position="30"/>
        <end position="98"/>
    </location>
</feature>
<dbReference type="InterPro" id="IPR032742">
    <property type="entry name" value="Iec3_N"/>
</dbReference>
<feature type="domain" description="INO80 complex subunit 3-like middle region" evidence="3">
    <location>
        <begin position="160"/>
        <end position="260"/>
    </location>
</feature>
<feature type="region of interest" description="Disordered" evidence="1">
    <location>
        <begin position="162"/>
        <end position="192"/>
    </location>
</feature>
<protein>
    <submittedName>
        <fullName evidence="4">Uncharacterized protein</fullName>
    </submittedName>
</protein>
<feature type="compositionally biased region" description="Basic and acidic residues" evidence="1">
    <location>
        <begin position="1"/>
        <end position="10"/>
    </location>
</feature>
<feature type="region of interest" description="Disordered" evidence="1">
    <location>
        <begin position="1"/>
        <end position="27"/>
    </location>
</feature>
<dbReference type="STRING" id="2070753.A0A3A3A4N8"/>
<proteinExistence type="predicted"/>
<dbReference type="GO" id="GO:0006338">
    <property type="term" value="P:chromatin remodeling"/>
    <property type="evidence" value="ECO:0007669"/>
    <property type="project" value="InterPro"/>
</dbReference>
<keyword evidence="5" id="KW-1185">Reference proteome</keyword>
<evidence type="ECO:0000313" key="5">
    <source>
        <dbReference type="Proteomes" id="UP000266188"/>
    </source>
</evidence>
<dbReference type="EMBL" id="MVGC01000017">
    <property type="protein sequence ID" value="RJE26684.1"/>
    <property type="molecule type" value="Genomic_DNA"/>
</dbReference>
<feature type="compositionally biased region" description="Polar residues" evidence="1">
    <location>
        <begin position="268"/>
        <end position="282"/>
    </location>
</feature>